<evidence type="ECO:0000313" key="2">
    <source>
        <dbReference type="Proteomes" id="UP001325680"/>
    </source>
</evidence>
<dbReference type="Proteomes" id="UP001325680">
    <property type="component" value="Chromosome"/>
</dbReference>
<dbReference type="Pfam" id="PF05164">
    <property type="entry name" value="ZapA"/>
    <property type="match status" value="1"/>
</dbReference>
<accession>A0ABZ0W5C5</accession>
<organism evidence="1 2">
    <name type="scientific">Niabella yanshanensis</name>
    <dbReference type="NCBI Taxonomy" id="577386"/>
    <lineage>
        <taxon>Bacteria</taxon>
        <taxon>Pseudomonadati</taxon>
        <taxon>Bacteroidota</taxon>
        <taxon>Chitinophagia</taxon>
        <taxon>Chitinophagales</taxon>
        <taxon>Chitinophagaceae</taxon>
        <taxon>Niabella</taxon>
    </lineage>
</organism>
<reference evidence="1 2" key="1">
    <citation type="submission" date="2023-12" db="EMBL/GenBank/DDBJ databases">
        <title>Genome sequencing and assembly of bacterial species from a model synthetic community.</title>
        <authorList>
            <person name="Hogle S.L."/>
        </authorList>
    </citation>
    <scope>NUCLEOTIDE SEQUENCE [LARGE SCALE GENOMIC DNA]</scope>
    <source>
        <strain evidence="1 2">HAMBI_3031</strain>
    </source>
</reference>
<name>A0ABZ0W5C5_9BACT</name>
<protein>
    <submittedName>
        <fullName evidence="1">Cell division protein ZapA</fullName>
    </submittedName>
</protein>
<keyword evidence="1" id="KW-0131">Cell cycle</keyword>
<dbReference type="InterPro" id="IPR036192">
    <property type="entry name" value="Cell_div_ZapA-like_sf"/>
</dbReference>
<keyword evidence="2" id="KW-1185">Reference proteome</keyword>
<keyword evidence="1" id="KW-0132">Cell division</keyword>
<dbReference type="RefSeq" id="WP_114793092.1">
    <property type="nucleotide sequence ID" value="NZ_CP139960.1"/>
</dbReference>
<dbReference type="SUPFAM" id="SSF102829">
    <property type="entry name" value="Cell division protein ZapA-like"/>
    <property type="match status" value="1"/>
</dbReference>
<gene>
    <name evidence="1" type="ORF">U0035_16270</name>
</gene>
<dbReference type="InterPro" id="IPR007838">
    <property type="entry name" value="Cell_div_ZapA-like"/>
</dbReference>
<evidence type="ECO:0000313" key="1">
    <source>
        <dbReference type="EMBL" id="WQD37225.1"/>
    </source>
</evidence>
<proteinExistence type="predicted"/>
<sequence length="96" mass="11163">MQENLIPANINIADRIYRVQMSPEDEQVVRQSVRIINDKIVEFKTKIPGKDMQDYISMVLVWFVTESKNKNVSIADENHLMGKLEQLESLIDSELQ</sequence>
<dbReference type="EMBL" id="CP139960">
    <property type="protein sequence ID" value="WQD37225.1"/>
    <property type="molecule type" value="Genomic_DNA"/>
</dbReference>
<dbReference type="GO" id="GO:0051301">
    <property type="term" value="P:cell division"/>
    <property type="evidence" value="ECO:0007669"/>
    <property type="project" value="UniProtKB-KW"/>
</dbReference>